<sequence length="101" mass="10962">MPFAQDLTAPPALPALIDFSPAASSLALRGVSLAYGDSPALRNLTLRLPRHRVTAFIDPSGCGKSTHDNVAFGLRLQGSLSKRDDIIEWALRRTGGIWLHR</sequence>
<gene>
    <name evidence="1" type="ORF">DFO68_11347</name>
</gene>
<dbReference type="Proteomes" id="UP000295150">
    <property type="component" value="Unassembled WGS sequence"/>
</dbReference>
<evidence type="ECO:0000313" key="2">
    <source>
        <dbReference type="Proteomes" id="UP000295150"/>
    </source>
</evidence>
<dbReference type="SUPFAM" id="SSF52540">
    <property type="entry name" value="P-loop containing nucleoside triphosphate hydrolases"/>
    <property type="match status" value="1"/>
</dbReference>
<reference evidence="1 2" key="1">
    <citation type="submission" date="2019-03" db="EMBL/GenBank/DDBJ databases">
        <title>Freshwater and sediment microbial communities from various areas in North America, analyzing microbe dynamics in response to fracking.</title>
        <authorList>
            <person name="Lamendella R."/>
        </authorList>
    </citation>
    <scope>NUCLEOTIDE SEQUENCE [LARGE SCALE GENOMIC DNA]</scope>
    <source>
        <strain evidence="1 2">1_TX</strain>
    </source>
</reference>
<dbReference type="Gene3D" id="3.40.50.300">
    <property type="entry name" value="P-loop containing nucleotide triphosphate hydrolases"/>
    <property type="match status" value="1"/>
</dbReference>
<keyword evidence="2" id="KW-1185">Reference proteome</keyword>
<comment type="caution">
    <text evidence="1">The sequence shown here is derived from an EMBL/GenBank/DDBJ whole genome shotgun (WGS) entry which is preliminary data.</text>
</comment>
<dbReference type="EMBL" id="SNWH01000013">
    <property type="protein sequence ID" value="TDO06037.1"/>
    <property type="molecule type" value="Genomic_DNA"/>
</dbReference>
<proteinExistence type="predicted"/>
<evidence type="ECO:0008006" key="3">
    <source>
        <dbReference type="Google" id="ProtNLM"/>
    </source>
</evidence>
<accession>A0A4R6HD77</accession>
<dbReference type="InterPro" id="IPR027417">
    <property type="entry name" value="P-loop_NTPase"/>
</dbReference>
<evidence type="ECO:0000313" key="1">
    <source>
        <dbReference type="EMBL" id="TDO06037.1"/>
    </source>
</evidence>
<organism evidence="1 2">
    <name type="scientific">Halomonas ventosae</name>
    <dbReference type="NCBI Taxonomy" id="229007"/>
    <lineage>
        <taxon>Bacteria</taxon>
        <taxon>Pseudomonadati</taxon>
        <taxon>Pseudomonadota</taxon>
        <taxon>Gammaproteobacteria</taxon>
        <taxon>Oceanospirillales</taxon>
        <taxon>Halomonadaceae</taxon>
        <taxon>Halomonas</taxon>
    </lineage>
</organism>
<name>A0A4R6HD77_9GAMM</name>
<dbReference type="AlphaFoldDB" id="A0A4R6HD77"/>
<protein>
    <recommendedName>
        <fullName evidence="3">ABC transporter family protein</fullName>
    </recommendedName>
</protein>